<dbReference type="OrthoDB" id="559450at2"/>
<evidence type="ECO:0000259" key="1">
    <source>
        <dbReference type="Pfam" id="PF01909"/>
    </source>
</evidence>
<name>A0A6N8DQZ3_RHOAC</name>
<evidence type="ECO:0000313" key="3">
    <source>
        <dbReference type="Proteomes" id="UP000439113"/>
    </source>
</evidence>
<dbReference type="AlphaFoldDB" id="A0A6N8DQZ3"/>
<dbReference type="InterPro" id="IPR002934">
    <property type="entry name" value="Polymerase_NTP_transf_dom"/>
</dbReference>
<dbReference type="SUPFAM" id="SSF81301">
    <property type="entry name" value="Nucleotidyltransferase"/>
    <property type="match status" value="1"/>
</dbReference>
<dbReference type="InterPro" id="IPR043519">
    <property type="entry name" value="NT_sf"/>
</dbReference>
<dbReference type="CDD" id="cd05403">
    <property type="entry name" value="NT_KNTase_like"/>
    <property type="match status" value="1"/>
</dbReference>
<dbReference type="InterPro" id="IPR052548">
    <property type="entry name" value="Type_VII_TA_antitoxin"/>
</dbReference>
<dbReference type="PANTHER" id="PTHR33933">
    <property type="entry name" value="NUCLEOTIDYLTRANSFERASE"/>
    <property type="match status" value="1"/>
</dbReference>
<sequence length="133" mass="14606">MTEAAFAALRFFADAVTLSHGHRLVGLVVFGSRARGDATAESDLDIAVVLSDQRIDRLREKMILAGIAYDAIVETGIHVQPWPFGAAEWRNPNENPNPSLILAARREGRWVAKVDSADDIQRYRLSEPGVGSH</sequence>
<accession>A0A6N8DQZ3</accession>
<comment type="caution">
    <text evidence="2">The sequence shown here is derived from an EMBL/GenBank/DDBJ whole genome shotgun (WGS) entry which is preliminary data.</text>
</comment>
<dbReference type="RefSeq" id="WP_155446280.1">
    <property type="nucleotide sequence ID" value="NZ_JAOQNR010000031.1"/>
</dbReference>
<protein>
    <recommendedName>
        <fullName evidence="1">Polymerase nucleotidyl transferase domain-containing protein</fullName>
    </recommendedName>
</protein>
<proteinExistence type="predicted"/>
<dbReference type="Pfam" id="PF01909">
    <property type="entry name" value="NTP_transf_2"/>
    <property type="match status" value="1"/>
</dbReference>
<feature type="domain" description="Polymerase nucleotidyl transferase" evidence="1">
    <location>
        <begin position="25"/>
        <end position="88"/>
    </location>
</feature>
<reference evidence="2 3" key="1">
    <citation type="submission" date="2019-11" db="EMBL/GenBank/DDBJ databases">
        <title>Whole-genome sequence of a Rhodoblastus acidophilus DSM 142.</title>
        <authorList>
            <person name="Kyndt J.A."/>
            <person name="Meyer T.E."/>
        </authorList>
    </citation>
    <scope>NUCLEOTIDE SEQUENCE [LARGE SCALE GENOMIC DNA]</scope>
    <source>
        <strain evidence="2 3">DSM 142</strain>
    </source>
</reference>
<gene>
    <name evidence="2" type="ORF">GJ654_11360</name>
</gene>
<dbReference type="Proteomes" id="UP000439113">
    <property type="component" value="Unassembled WGS sequence"/>
</dbReference>
<dbReference type="PANTHER" id="PTHR33933:SF1">
    <property type="entry name" value="PROTEIN ADENYLYLTRANSFERASE MNTA-RELATED"/>
    <property type="match status" value="1"/>
</dbReference>
<dbReference type="EMBL" id="WNKS01000009">
    <property type="protein sequence ID" value="MTV31591.1"/>
    <property type="molecule type" value="Genomic_DNA"/>
</dbReference>
<organism evidence="2 3">
    <name type="scientific">Rhodoblastus acidophilus</name>
    <name type="common">Rhodopseudomonas acidophila</name>
    <dbReference type="NCBI Taxonomy" id="1074"/>
    <lineage>
        <taxon>Bacteria</taxon>
        <taxon>Pseudomonadati</taxon>
        <taxon>Pseudomonadota</taxon>
        <taxon>Alphaproteobacteria</taxon>
        <taxon>Hyphomicrobiales</taxon>
        <taxon>Rhodoblastaceae</taxon>
        <taxon>Rhodoblastus</taxon>
    </lineage>
</organism>
<evidence type="ECO:0000313" key="2">
    <source>
        <dbReference type="EMBL" id="MTV31591.1"/>
    </source>
</evidence>
<dbReference type="GO" id="GO:0016779">
    <property type="term" value="F:nucleotidyltransferase activity"/>
    <property type="evidence" value="ECO:0007669"/>
    <property type="project" value="InterPro"/>
</dbReference>
<dbReference type="Gene3D" id="3.30.460.10">
    <property type="entry name" value="Beta Polymerase, domain 2"/>
    <property type="match status" value="1"/>
</dbReference>